<name>T0F5S4_9LEPT</name>
<dbReference type="EMBL" id="AHMO02000007">
    <property type="protein sequence ID" value="EQA46460.1"/>
    <property type="molecule type" value="Genomic_DNA"/>
</dbReference>
<dbReference type="GO" id="GO:0016787">
    <property type="term" value="F:hydrolase activity"/>
    <property type="evidence" value="ECO:0007669"/>
    <property type="project" value="UniProtKB-KW"/>
</dbReference>
<dbReference type="AlphaFoldDB" id="T0F5S4"/>
<evidence type="ECO:0000313" key="2">
    <source>
        <dbReference type="Proteomes" id="UP000015454"/>
    </source>
</evidence>
<dbReference type="CDD" id="cd00586">
    <property type="entry name" value="4HBT"/>
    <property type="match status" value="1"/>
</dbReference>
<reference evidence="1" key="1">
    <citation type="submission" date="2013-05" db="EMBL/GenBank/DDBJ databases">
        <authorList>
            <person name="Harkins D.M."/>
            <person name="Durkin A.S."/>
            <person name="Brinkac L.M."/>
            <person name="Haft D.H."/>
            <person name="Selengut J.D."/>
            <person name="Sanka R."/>
            <person name="DePew J."/>
            <person name="Purushe J."/>
            <person name="Hartskeerl R.A."/>
            <person name="Ahmed A."/>
            <person name="van der Linden H."/>
            <person name="Goris M.G.A."/>
            <person name="Vinetz J.M."/>
            <person name="Sutton G.G."/>
            <person name="Nierman W.C."/>
            <person name="Fouts D.E."/>
        </authorList>
    </citation>
    <scope>NUCLEOTIDE SEQUENCE [LARGE SCALE GENOMIC DNA]</scope>
    <source>
        <strain evidence="1">5399</strain>
    </source>
</reference>
<organism evidence="1 2">
    <name type="scientific">Leptospira broomii serovar Hurstbridge str. 5399</name>
    <dbReference type="NCBI Taxonomy" id="1049789"/>
    <lineage>
        <taxon>Bacteria</taxon>
        <taxon>Pseudomonadati</taxon>
        <taxon>Spirochaetota</taxon>
        <taxon>Spirochaetia</taxon>
        <taxon>Leptospirales</taxon>
        <taxon>Leptospiraceae</taxon>
        <taxon>Leptospira</taxon>
    </lineage>
</organism>
<dbReference type="InterPro" id="IPR029069">
    <property type="entry name" value="HotDog_dom_sf"/>
</dbReference>
<sequence>MKRIDFGGKVPKVYKVSKIIRMQHCDAAGVVFTPQYFNLFVEALEDWFREELDFGFPQMVVEKNLGLPAMRFVAKFFKPSKLGDVLDFRVKVKRLRRNNVLVNIEGVCGSERRCMADVLHGFADLDTMALTDWPNHLLLKLEEYLHQR</sequence>
<dbReference type="STRING" id="1049789.LEP1GSC050_0211"/>
<gene>
    <name evidence="1" type="ORF">LEP1GSC050_0211</name>
</gene>
<proteinExistence type="predicted"/>
<dbReference type="RefSeq" id="WP_010568525.1">
    <property type="nucleotide sequence ID" value="NZ_AHMO02000007.1"/>
</dbReference>
<keyword evidence="2" id="KW-1185">Reference proteome</keyword>
<dbReference type="Gene3D" id="3.10.129.10">
    <property type="entry name" value="Hotdog Thioesterase"/>
    <property type="match status" value="1"/>
</dbReference>
<dbReference type="SUPFAM" id="SSF54637">
    <property type="entry name" value="Thioesterase/thiol ester dehydrase-isomerase"/>
    <property type="match status" value="1"/>
</dbReference>
<evidence type="ECO:0000313" key="1">
    <source>
        <dbReference type="EMBL" id="EQA46460.1"/>
    </source>
</evidence>
<accession>T0F5S4</accession>
<comment type="caution">
    <text evidence="1">The sequence shown here is derived from an EMBL/GenBank/DDBJ whole genome shotgun (WGS) entry which is preliminary data.</text>
</comment>
<dbReference type="Proteomes" id="UP000015454">
    <property type="component" value="Unassembled WGS sequence"/>
</dbReference>
<dbReference type="Pfam" id="PF13279">
    <property type="entry name" value="4HBT_2"/>
    <property type="match status" value="1"/>
</dbReference>
<protein>
    <submittedName>
        <fullName evidence="1">Acyl-CoA thioester hydrolase, YbgC/YbaW family</fullName>
    </submittedName>
</protein>
<keyword evidence="1" id="KW-0378">Hydrolase</keyword>